<protein>
    <submittedName>
        <fullName evidence="5">Prolyl oligopeptidase family protein</fullName>
    </submittedName>
</protein>
<gene>
    <name evidence="5" type="ORF">EI77_03902</name>
</gene>
<evidence type="ECO:0000256" key="3">
    <source>
        <dbReference type="SAM" id="SignalP"/>
    </source>
</evidence>
<evidence type="ECO:0000259" key="4">
    <source>
        <dbReference type="Pfam" id="PF00326"/>
    </source>
</evidence>
<dbReference type="AlphaFoldDB" id="A0A4V3FE94"/>
<dbReference type="RefSeq" id="WP_133796899.1">
    <property type="nucleotide sequence ID" value="NZ_SOCA01000009.1"/>
</dbReference>
<dbReference type="EMBL" id="SOCA01000009">
    <property type="protein sequence ID" value="TDU66163.1"/>
    <property type="molecule type" value="Genomic_DNA"/>
</dbReference>
<reference evidence="5 6" key="1">
    <citation type="submission" date="2019-03" db="EMBL/GenBank/DDBJ databases">
        <title>Genomic Encyclopedia of Archaeal and Bacterial Type Strains, Phase II (KMG-II): from individual species to whole genera.</title>
        <authorList>
            <person name="Goeker M."/>
        </authorList>
    </citation>
    <scope>NUCLEOTIDE SEQUENCE [LARGE SCALE GENOMIC DNA]</scope>
    <source>
        <strain evidence="5 6">ATCC 25309</strain>
    </source>
</reference>
<sequence>MQSIFVTGIFFLACHLAYAQAWPPNLQHIQVRSSADQTEQPALAWSPPGTEARPLLVGLHTWSSDYKQSSNGRAYAHWCSQMGWHFIAPNFRGPNNTPEAMGSDLAVQDVVDAVEHMKKSQAVDTSRIYLIGVSGGGHMAMLMAGRHPEIWAGVSAWCGISDIAAWHSEHLRNGRPDGYAQNIEASLGGPPTDARLQEAIKRSPLTWLSRARQLPLDLNHGIQDGRLGSVPFRHSLLAFNQAAAETLPDQEIQSYYETQQRPSSWPAPEPDPLYISILPPGSKRPGWMPGSTESRLLKETLRTPKPVLFRKISGSTRITLFDGAHEIIYNAGLNWLAAQQKGTPVVWDLKNPILLESGDTQSGL</sequence>
<dbReference type="SUPFAM" id="SSF53474">
    <property type="entry name" value="alpha/beta-Hydrolases"/>
    <property type="match status" value="1"/>
</dbReference>
<dbReference type="InterPro" id="IPR001375">
    <property type="entry name" value="Peptidase_S9_cat"/>
</dbReference>
<dbReference type="GO" id="GO:0008236">
    <property type="term" value="F:serine-type peptidase activity"/>
    <property type="evidence" value="ECO:0007669"/>
    <property type="project" value="InterPro"/>
</dbReference>
<dbReference type="InterPro" id="IPR029058">
    <property type="entry name" value="AB_hydrolase_fold"/>
</dbReference>
<dbReference type="InterPro" id="IPR050955">
    <property type="entry name" value="Plant_Biomass_Hydrol_Est"/>
</dbReference>
<keyword evidence="1 3" id="KW-0732">Signal</keyword>
<dbReference type="PANTHER" id="PTHR43037">
    <property type="entry name" value="UNNAMED PRODUCT-RELATED"/>
    <property type="match status" value="1"/>
</dbReference>
<accession>A0A4V3FE94</accession>
<proteinExistence type="predicted"/>
<feature type="chain" id="PRO_5020855816" evidence="3">
    <location>
        <begin position="22"/>
        <end position="364"/>
    </location>
</feature>
<dbReference type="Proteomes" id="UP000295662">
    <property type="component" value="Unassembled WGS sequence"/>
</dbReference>
<organism evidence="5 6">
    <name type="scientific">Prosthecobacter fusiformis</name>
    <dbReference type="NCBI Taxonomy" id="48464"/>
    <lineage>
        <taxon>Bacteria</taxon>
        <taxon>Pseudomonadati</taxon>
        <taxon>Verrucomicrobiota</taxon>
        <taxon>Verrucomicrobiia</taxon>
        <taxon>Verrucomicrobiales</taxon>
        <taxon>Verrucomicrobiaceae</taxon>
        <taxon>Prosthecobacter</taxon>
    </lineage>
</organism>
<evidence type="ECO:0000313" key="5">
    <source>
        <dbReference type="EMBL" id="TDU66163.1"/>
    </source>
</evidence>
<dbReference type="GO" id="GO:0006508">
    <property type="term" value="P:proteolysis"/>
    <property type="evidence" value="ECO:0007669"/>
    <property type="project" value="InterPro"/>
</dbReference>
<dbReference type="Gene3D" id="3.40.50.1820">
    <property type="entry name" value="alpha/beta hydrolase"/>
    <property type="match status" value="1"/>
</dbReference>
<dbReference type="PANTHER" id="PTHR43037:SF5">
    <property type="entry name" value="FERULOYL ESTERASE"/>
    <property type="match status" value="1"/>
</dbReference>
<feature type="domain" description="Peptidase S9 prolyl oligopeptidase catalytic" evidence="4">
    <location>
        <begin position="77"/>
        <end position="178"/>
    </location>
</feature>
<dbReference type="OrthoDB" id="9764953at2"/>
<evidence type="ECO:0000256" key="2">
    <source>
        <dbReference type="ARBA" id="ARBA00022801"/>
    </source>
</evidence>
<keyword evidence="6" id="KW-1185">Reference proteome</keyword>
<feature type="signal peptide" evidence="3">
    <location>
        <begin position="1"/>
        <end position="21"/>
    </location>
</feature>
<keyword evidence="2" id="KW-0378">Hydrolase</keyword>
<name>A0A4V3FE94_9BACT</name>
<dbReference type="Pfam" id="PF00326">
    <property type="entry name" value="Peptidase_S9"/>
    <property type="match status" value="1"/>
</dbReference>
<evidence type="ECO:0000313" key="6">
    <source>
        <dbReference type="Proteomes" id="UP000295662"/>
    </source>
</evidence>
<evidence type="ECO:0000256" key="1">
    <source>
        <dbReference type="ARBA" id="ARBA00022729"/>
    </source>
</evidence>
<comment type="caution">
    <text evidence="5">The sequence shown here is derived from an EMBL/GenBank/DDBJ whole genome shotgun (WGS) entry which is preliminary data.</text>
</comment>